<feature type="compositionally biased region" description="Basic and acidic residues" evidence="1">
    <location>
        <begin position="38"/>
        <end position="48"/>
    </location>
</feature>
<accession>A0AA35T434</accession>
<sequence>MWPRPVQRMVRVSPSAHNKSLQSEGNSSLSVTASMNTRYRDVEDETKPLIKRTPVL</sequence>
<protein>
    <submittedName>
        <fullName evidence="2">Uncharacterized protein</fullName>
    </submittedName>
</protein>
<evidence type="ECO:0000313" key="2">
    <source>
        <dbReference type="EMBL" id="CAI8040623.1"/>
    </source>
</evidence>
<feature type="region of interest" description="Disordered" evidence="1">
    <location>
        <begin position="1"/>
        <end position="56"/>
    </location>
</feature>
<dbReference type="Proteomes" id="UP001174909">
    <property type="component" value="Unassembled WGS sequence"/>
</dbReference>
<name>A0AA35T434_GEOBA</name>
<comment type="caution">
    <text evidence="2">The sequence shown here is derived from an EMBL/GenBank/DDBJ whole genome shotgun (WGS) entry which is preliminary data.</text>
</comment>
<evidence type="ECO:0000313" key="3">
    <source>
        <dbReference type="Proteomes" id="UP001174909"/>
    </source>
</evidence>
<keyword evidence="3" id="KW-1185">Reference proteome</keyword>
<reference evidence="2" key="1">
    <citation type="submission" date="2023-03" db="EMBL/GenBank/DDBJ databases">
        <authorList>
            <person name="Steffen K."/>
            <person name="Cardenas P."/>
        </authorList>
    </citation>
    <scope>NUCLEOTIDE SEQUENCE</scope>
</reference>
<organism evidence="2 3">
    <name type="scientific">Geodia barretti</name>
    <name type="common">Barrett's horny sponge</name>
    <dbReference type="NCBI Taxonomy" id="519541"/>
    <lineage>
        <taxon>Eukaryota</taxon>
        <taxon>Metazoa</taxon>
        <taxon>Porifera</taxon>
        <taxon>Demospongiae</taxon>
        <taxon>Heteroscleromorpha</taxon>
        <taxon>Tetractinellida</taxon>
        <taxon>Astrophorina</taxon>
        <taxon>Geodiidae</taxon>
        <taxon>Geodia</taxon>
    </lineage>
</organism>
<dbReference type="EMBL" id="CASHTH010003122">
    <property type="protein sequence ID" value="CAI8040623.1"/>
    <property type="molecule type" value="Genomic_DNA"/>
</dbReference>
<gene>
    <name evidence="2" type="ORF">GBAR_LOCUS22623</name>
</gene>
<dbReference type="AlphaFoldDB" id="A0AA35T434"/>
<proteinExistence type="predicted"/>
<evidence type="ECO:0000256" key="1">
    <source>
        <dbReference type="SAM" id="MobiDB-lite"/>
    </source>
</evidence>
<feature type="compositionally biased region" description="Polar residues" evidence="1">
    <location>
        <begin position="15"/>
        <end position="37"/>
    </location>
</feature>